<proteinExistence type="predicted"/>
<dbReference type="EMBL" id="GG738849">
    <property type="protein sequence ID" value="EFC49002.1"/>
    <property type="molecule type" value="Genomic_DNA"/>
</dbReference>
<gene>
    <name evidence="3" type="ORF">NAEGRDRAFT_78250</name>
</gene>
<dbReference type="OMA" id="CNIELAT"/>
<dbReference type="AlphaFoldDB" id="D2V273"/>
<feature type="compositionally biased region" description="Polar residues" evidence="1">
    <location>
        <begin position="206"/>
        <end position="218"/>
    </location>
</feature>
<dbReference type="InParanoid" id="D2V273"/>
<sequence>MPTHYPTENHPSDEKHKKKKSLVGIAVVTQLVLALLSLAGGVFAIVIYTLPDYNRDLELQCPLQSLQTFTLVFGICELCCFVLSTISPLCLLLEIKLREGYHPGLVSQCLVVLRILIGFVSASFLIKNVYSFYSALCPVELKPFTPYNSMLIFNLSTLGVFIITGIVLFFVFLFIGFSGSSTDNKAPTTAPKHQTLEEEDDEDVATSHSTTENTLQPRNSEEPTDKNFHIVRN</sequence>
<feature type="compositionally biased region" description="Basic and acidic residues" evidence="1">
    <location>
        <begin position="219"/>
        <end position="233"/>
    </location>
</feature>
<dbReference type="GeneID" id="8861377"/>
<keyword evidence="2" id="KW-0812">Transmembrane</keyword>
<protein>
    <submittedName>
        <fullName evidence="3">Uncharacterized protein</fullName>
    </submittedName>
</protein>
<feature type="region of interest" description="Disordered" evidence="1">
    <location>
        <begin position="182"/>
        <end position="233"/>
    </location>
</feature>
<name>D2V273_NAEGR</name>
<reference evidence="3 4" key="1">
    <citation type="journal article" date="2010" name="Cell">
        <title>The genome of Naegleria gruberi illuminates early eukaryotic versatility.</title>
        <authorList>
            <person name="Fritz-Laylin L.K."/>
            <person name="Prochnik S.E."/>
            <person name="Ginger M.L."/>
            <person name="Dacks J.B."/>
            <person name="Carpenter M.L."/>
            <person name="Field M.C."/>
            <person name="Kuo A."/>
            <person name="Paredez A."/>
            <person name="Chapman J."/>
            <person name="Pham J."/>
            <person name="Shu S."/>
            <person name="Neupane R."/>
            <person name="Cipriano M."/>
            <person name="Mancuso J."/>
            <person name="Tu H."/>
            <person name="Salamov A."/>
            <person name="Lindquist E."/>
            <person name="Shapiro H."/>
            <person name="Lucas S."/>
            <person name="Grigoriev I.V."/>
            <person name="Cande W.Z."/>
            <person name="Fulton C."/>
            <person name="Rokhsar D.S."/>
            <person name="Dawson S.C."/>
        </authorList>
    </citation>
    <scope>NUCLEOTIDE SEQUENCE [LARGE SCALE GENOMIC DNA]</scope>
    <source>
        <strain evidence="3 4">NEG-M</strain>
    </source>
</reference>
<dbReference type="VEuPathDB" id="AmoebaDB:NAEGRDRAFT_78250"/>
<evidence type="ECO:0000313" key="4">
    <source>
        <dbReference type="Proteomes" id="UP000006671"/>
    </source>
</evidence>
<feature type="transmembrane region" description="Helical" evidence="2">
    <location>
        <begin position="151"/>
        <end position="175"/>
    </location>
</feature>
<organism evidence="4">
    <name type="scientific">Naegleria gruberi</name>
    <name type="common">Amoeba</name>
    <dbReference type="NCBI Taxonomy" id="5762"/>
    <lineage>
        <taxon>Eukaryota</taxon>
        <taxon>Discoba</taxon>
        <taxon>Heterolobosea</taxon>
        <taxon>Tetramitia</taxon>
        <taxon>Eutetramitia</taxon>
        <taxon>Vahlkampfiidae</taxon>
        <taxon>Naegleria</taxon>
    </lineage>
</organism>
<feature type="transmembrane region" description="Helical" evidence="2">
    <location>
        <begin position="21"/>
        <end position="48"/>
    </location>
</feature>
<accession>D2V273</accession>
<evidence type="ECO:0000256" key="1">
    <source>
        <dbReference type="SAM" id="MobiDB-lite"/>
    </source>
</evidence>
<keyword evidence="2" id="KW-1133">Transmembrane helix</keyword>
<evidence type="ECO:0000313" key="3">
    <source>
        <dbReference type="EMBL" id="EFC49002.1"/>
    </source>
</evidence>
<dbReference type="Proteomes" id="UP000006671">
    <property type="component" value="Unassembled WGS sequence"/>
</dbReference>
<dbReference type="RefSeq" id="XP_002681746.1">
    <property type="nucleotide sequence ID" value="XM_002681700.1"/>
</dbReference>
<feature type="transmembrane region" description="Helical" evidence="2">
    <location>
        <begin position="105"/>
        <end position="126"/>
    </location>
</feature>
<keyword evidence="4" id="KW-1185">Reference proteome</keyword>
<dbReference type="KEGG" id="ngr:NAEGRDRAFT_78250"/>
<keyword evidence="2" id="KW-0472">Membrane</keyword>
<dbReference type="OrthoDB" id="10360378at2759"/>
<feature type="transmembrane region" description="Helical" evidence="2">
    <location>
        <begin position="68"/>
        <end position="93"/>
    </location>
</feature>
<evidence type="ECO:0000256" key="2">
    <source>
        <dbReference type="SAM" id="Phobius"/>
    </source>
</evidence>